<keyword evidence="2" id="KW-0732">Signal</keyword>
<keyword evidence="4" id="KW-1185">Reference proteome</keyword>
<sequence length="288" mass="32327">MHVVLYLAILGLVLLLRKHSEATVYEPKQASLISSSSRLSTEHGGFSGSRYDFSSEDTRATWEVYAPATGEYKLTIKYRSIDDAQLQVISGGMLLSTFRCRSTKRWSKWKIEKAKFNLSQGNYSLSLESLEQGGPCVDWVSLGLKKSAYTEKQQEDKEHKDEQEKDRQKKYKIIPIPSPFPFPTARLTVGPIAATTPSPTELSTLPPPSEAPMPARSPLPTVTATIEHILYPTRVPASVPTIIPTRKPSWDHQRINGKKFAVVLQTELPSRCRQVSRWQIGKRLGCTE</sequence>
<feature type="region of interest" description="Disordered" evidence="1">
    <location>
        <begin position="196"/>
        <end position="215"/>
    </location>
</feature>
<evidence type="ECO:0008006" key="5">
    <source>
        <dbReference type="Google" id="ProtNLM"/>
    </source>
</evidence>
<protein>
    <recommendedName>
        <fullName evidence="5">CBM6 domain-containing protein</fullName>
    </recommendedName>
</protein>
<reference evidence="3" key="1">
    <citation type="submission" date="2023-08" db="EMBL/GenBank/DDBJ databases">
        <authorList>
            <person name="Audoor S."/>
            <person name="Bilcke G."/>
        </authorList>
    </citation>
    <scope>NUCLEOTIDE SEQUENCE</scope>
</reference>
<dbReference type="Gene3D" id="2.60.120.260">
    <property type="entry name" value="Galactose-binding domain-like"/>
    <property type="match status" value="1"/>
</dbReference>
<feature type="signal peptide" evidence="2">
    <location>
        <begin position="1"/>
        <end position="22"/>
    </location>
</feature>
<accession>A0AAD2FCJ3</accession>
<evidence type="ECO:0000256" key="2">
    <source>
        <dbReference type="SAM" id="SignalP"/>
    </source>
</evidence>
<name>A0AAD2FCJ3_9STRA</name>
<dbReference type="SUPFAM" id="SSF49785">
    <property type="entry name" value="Galactose-binding domain-like"/>
    <property type="match status" value="1"/>
</dbReference>
<proteinExistence type="predicted"/>
<dbReference type="AlphaFoldDB" id="A0AAD2FCJ3"/>
<comment type="caution">
    <text evidence="3">The sequence shown here is derived from an EMBL/GenBank/DDBJ whole genome shotgun (WGS) entry which is preliminary data.</text>
</comment>
<organism evidence="3 4">
    <name type="scientific">Cylindrotheca closterium</name>
    <dbReference type="NCBI Taxonomy" id="2856"/>
    <lineage>
        <taxon>Eukaryota</taxon>
        <taxon>Sar</taxon>
        <taxon>Stramenopiles</taxon>
        <taxon>Ochrophyta</taxon>
        <taxon>Bacillariophyta</taxon>
        <taxon>Bacillariophyceae</taxon>
        <taxon>Bacillariophycidae</taxon>
        <taxon>Bacillariales</taxon>
        <taxon>Bacillariaceae</taxon>
        <taxon>Cylindrotheca</taxon>
    </lineage>
</organism>
<gene>
    <name evidence="3" type="ORF">CYCCA115_LOCUS829</name>
</gene>
<feature type="chain" id="PRO_5042170639" description="CBM6 domain-containing protein" evidence="2">
    <location>
        <begin position="23"/>
        <end position="288"/>
    </location>
</feature>
<feature type="compositionally biased region" description="Pro residues" evidence="1">
    <location>
        <begin position="205"/>
        <end position="215"/>
    </location>
</feature>
<dbReference type="EMBL" id="CAKOGP040000002">
    <property type="protein sequence ID" value="CAJ1918893.1"/>
    <property type="molecule type" value="Genomic_DNA"/>
</dbReference>
<feature type="region of interest" description="Disordered" evidence="1">
    <location>
        <begin position="150"/>
        <end position="170"/>
    </location>
</feature>
<evidence type="ECO:0000256" key="1">
    <source>
        <dbReference type="SAM" id="MobiDB-lite"/>
    </source>
</evidence>
<evidence type="ECO:0000313" key="3">
    <source>
        <dbReference type="EMBL" id="CAJ1918893.1"/>
    </source>
</evidence>
<evidence type="ECO:0000313" key="4">
    <source>
        <dbReference type="Proteomes" id="UP001295423"/>
    </source>
</evidence>
<dbReference type="Proteomes" id="UP001295423">
    <property type="component" value="Unassembled WGS sequence"/>
</dbReference>
<dbReference type="InterPro" id="IPR008979">
    <property type="entry name" value="Galactose-bd-like_sf"/>
</dbReference>
<feature type="compositionally biased region" description="Basic and acidic residues" evidence="1">
    <location>
        <begin position="150"/>
        <end position="167"/>
    </location>
</feature>